<name>A0A3E2WR81_9FIRM</name>
<dbReference type="SUPFAM" id="SSF51658">
    <property type="entry name" value="Xylose isomerase-like"/>
    <property type="match status" value="1"/>
</dbReference>
<dbReference type="InterPro" id="IPR036237">
    <property type="entry name" value="Xyl_isomerase-like_sf"/>
</dbReference>
<dbReference type="AlphaFoldDB" id="A0A3E2WR81"/>
<dbReference type="EMBL" id="QVIA01000014">
    <property type="protein sequence ID" value="RGC29852.1"/>
    <property type="molecule type" value="Genomic_DNA"/>
</dbReference>
<protein>
    <recommendedName>
        <fullName evidence="2">Xylose isomerase-like TIM barrel domain-containing protein</fullName>
    </recommendedName>
</protein>
<feature type="transmembrane region" description="Helical" evidence="1">
    <location>
        <begin position="6"/>
        <end position="22"/>
    </location>
</feature>
<sequence>MYYIIIIYVDFVLLLYYILFMEDNTMKNYYGICEWSMPVSGPLAIRLAGTAGFDGMQLGEAGGRSLNFPLNHPEIQQIYNETARHYEIRLHSLNLGALLAEGTIDFPVNTPQGDAARASIRNGIRACRALDIRTLVITVSPKTEDAYSNALSHLEYACRLAEISQVEIAVESALPLPLIQVLLDRLKGRVKVCMDILNPLRFGTGDPIEQIQAFGTETISHFHMKDSLRSLFTPGQRGCVLLGTGDAGYIQTAETIKKIGFQGWMITENYYYLPPMNMNDDFMKLILKDFETLTSTFES</sequence>
<gene>
    <name evidence="3" type="ORF">DWX41_13625</name>
</gene>
<dbReference type="Proteomes" id="UP000261111">
    <property type="component" value="Unassembled WGS sequence"/>
</dbReference>
<organism evidence="3 4">
    <name type="scientific">Hungatella hathewayi</name>
    <dbReference type="NCBI Taxonomy" id="154046"/>
    <lineage>
        <taxon>Bacteria</taxon>
        <taxon>Bacillati</taxon>
        <taxon>Bacillota</taxon>
        <taxon>Clostridia</taxon>
        <taxon>Lachnospirales</taxon>
        <taxon>Lachnospiraceae</taxon>
        <taxon>Hungatella</taxon>
    </lineage>
</organism>
<dbReference type="Pfam" id="PF01261">
    <property type="entry name" value="AP_endonuc_2"/>
    <property type="match status" value="1"/>
</dbReference>
<feature type="domain" description="Xylose isomerase-like TIM barrel" evidence="2">
    <location>
        <begin position="46"/>
        <end position="269"/>
    </location>
</feature>
<proteinExistence type="predicted"/>
<reference evidence="3 4" key="1">
    <citation type="submission" date="2018-08" db="EMBL/GenBank/DDBJ databases">
        <title>A genome reference for cultivated species of the human gut microbiota.</title>
        <authorList>
            <person name="Zou Y."/>
            <person name="Xue W."/>
            <person name="Luo G."/>
        </authorList>
    </citation>
    <scope>NUCLEOTIDE SEQUENCE [LARGE SCALE GENOMIC DNA]</scope>
    <source>
        <strain evidence="3 4">AF19-21</strain>
    </source>
</reference>
<comment type="caution">
    <text evidence="3">The sequence shown here is derived from an EMBL/GenBank/DDBJ whole genome shotgun (WGS) entry which is preliminary data.</text>
</comment>
<keyword evidence="1" id="KW-1133">Transmembrane helix</keyword>
<keyword evidence="1" id="KW-0812">Transmembrane</keyword>
<evidence type="ECO:0000259" key="2">
    <source>
        <dbReference type="Pfam" id="PF01261"/>
    </source>
</evidence>
<dbReference type="InterPro" id="IPR050312">
    <property type="entry name" value="IolE/XylAMocC-like"/>
</dbReference>
<evidence type="ECO:0000256" key="1">
    <source>
        <dbReference type="SAM" id="Phobius"/>
    </source>
</evidence>
<evidence type="ECO:0000313" key="3">
    <source>
        <dbReference type="EMBL" id="RGC29852.1"/>
    </source>
</evidence>
<evidence type="ECO:0000313" key="4">
    <source>
        <dbReference type="Proteomes" id="UP000261111"/>
    </source>
</evidence>
<dbReference type="PANTHER" id="PTHR12110">
    <property type="entry name" value="HYDROXYPYRUVATE ISOMERASE"/>
    <property type="match status" value="1"/>
</dbReference>
<accession>A0A3E2WR81</accession>
<keyword evidence="1" id="KW-0472">Membrane</keyword>
<dbReference type="InterPro" id="IPR013022">
    <property type="entry name" value="Xyl_isomerase-like_TIM-brl"/>
</dbReference>
<dbReference type="Gene3D" id="3.20.20.150">
    <property type="entry name" value="Divalent-metal-dependent TIM barrel enzymes"/>
    <property type="match status" value="1"/>
</dbReference>